<comment type="caution">
    <text evidence="2">The sequence shown here is derived from an EMBL/GenBank/DDBJ whole genome shotgun (WGS) entry which is preliminary data.</text>
</comment>
<feature type="region of interest" description="Disordered" evidence="1">
    <location>
        <begin position="32"/>
        <end position="70"/>
    </location>
</feature>
<evidence type="ECO:0000313" key="2">
    <source>
        <dbReference type="EMBL" id="MFC3147866.1"/>
    </source>
</evidence>
<protein>
    <submittedName>
        <fullName evidence="2">Uncharacterized protein</fullName>
    </submittedName>
</protein>
<evidence type="ECO:0000256" key="1">
    <source>
        <dbReference type="SAM" id="MobiDB-lite"/>
    </source>
</evidence>
<keyword evidence="3" id="KW-1185">Reference proteome</keyword>
<proteinExistence type="predicted"/>
<reference evidence="3" key="1">
    <citation type="journal article" date="2019" name="Int. J. Syst. Evol. Microbiol.">
        <title>The Global Catalogue of Microorganisms (GCM) 10K type strain sequencing project: providing services to taxonomists for standard genome sequencing and annotation.</title>
        <authorList>
            <consortium name="The Broad Institute Genomics Platform"/>
            <consortium name="The Broad Institute Genome Sequencing Center for Infectious Disease"/>
            <person name="Wu L."/>
            <person name="Ma J."/>
        </authorList>
    </citation>
    <scope>NUCLEOTIDE SEQUENCE [LARGE SCALE GENOMIC DNA]</scope>
    <source>
        <strain evidence="3">KCTC 52168</strain>
    </source>
</reference>
<dbReference type="RefSeq" id="WP_377303309.1">
    <property type="nucleotide sequence ID" value="NZ_CP180191.1"/>
</dbReference>
<name>A0ABV7H8F4_9BURK</name>
<dbReference type="Proteomes" id="UP001595556">
    <property type="component" value="Unassembled WGS sequence"/>
</dbReference>
<gene>
    <name evidence="2" type="ORF">ACFOEN_09450</name>
</gene>
<sequence length="92" mass="9465">MRSLILAWILVTAGVAWIEALREPPAVRATQAELHGPRAKPQAVPPEAPGAGNDAGLACEETSEFPGTPEAPAAGPAIYAVAACEAWRPGLL</sequence>
<organism evidence="2 3">
    <name type="scientific">Piscinibacterium candidicorallinum</name>
    <dbReference type="NCBI Taxonomy" id="1793872"/>
    <lineage>
        <taxon>Bacteria</taxon>
        <taxon>Pseudomonadati</taxon>
        <taxon>Pseudomonadota</taxon>
        <taxon>Betaproteobacteria</taxon>
        <taxon>Burkholderiales</taxon>
        <taxon>Piscinibacterium</taxon>
    </lineage>
</organism>
<dbReference type="EMBL" id="JBHRTI010000004">
    <property type="protein sequence ID" value="MFC3147866.1"/>
    <property type="molecule type" value="Genomic_DNA"/>
</dbReference>
<evidence type="ECO:0000313" key="3">
    <source>
        <dbReference type="Proteomes" id="UP001595556"/>
    </source>
</evidence>
<accession>A0ABV7H8F4</accession>